<feature type="compositionally biased region" description="Low complexity" evidence="1">
    <location>
        <begin position="14"/>
        <end position="29"/>
    </location>
</feature>
<dbReference type="EMBL" id="LN483072">
    <property type="protein sequence ID" value="CEA09383.1"/>
    <property type="molecule type" value="Genomic_DNA"/>
</dbReference>
<evidence type="ECO:0000256" key="1">
    <source>
        <dbReference type="SAM" id="MobiDB-lite"/>
    </source>
</evidence>
<name>A0A078MQ79_9MICC</name>
<reference evidence="2" key="1">
    <citation type="submission" date="2014-07" db="EMBL/GenBank/DDBJ databases">
        <authorList>
            <person name="Urmite Genomes Urmite Genomes"/>
        </authorList>
    </citation>
    <scope>NUCLEOTIDE SEQUENCE</scope>
    <source>
        <strain evidence="2">11W110_air</strain>
    </source>
</reference>
<accession>A0A078MQ79</accession>
<protein>
    <submittedName>
        <fullName evidence="2">Uncharacterized protein</fullName>
    </submittedName>
</protein>
<proteinExistence type="predicted"/>
<evidence type="ECO:0000313" key="2">
    <source>
        <dbReference type="EMBL" id="CEA09383.1"/>
    </source>
</evidence>
<sequence>MTRPKKKPVSKTSPAPVDQAPAAAPDLQVHLSDDAASRLADAGQRTGAGAASSALPGWQSLGGSRKPQHPSGRQGPRERKVRW</sequence>
<organism evidence="2">
    <name type="scientific">Arthrobacter saudimassiliensis</name>
    <dbReference type="NCBI Taxonomy" id="1461584"/>
    <lineage>
        <taxon>Bacteria</taxon>
        <taxon>Bacillati</taxon>
        <taxon>Actinomycetota</taxon>
        <taxon>Actinomycetes</taxon>
        <taxon>Micrococcales</taxon>
        <taxon>Micrococcaceae</taxon>
        <taxon>Arthrobacter</taxon>
    </lineage>
</organism>
<feature type="region of interest" description="Disordered" evidence="1">
    <location>
        <begin position="1"/>
        <end position="83"/>
    </location>
</feature>
<dbReference type="AlphaFoldDB" id="A0A078MQ79"/>
<dbReference type="PATRIC" id="fig|1461584.3.peg.2724"/>
<gene>
    <name evidence="2" type="ORF">BN1051_02753</name>
</gene>